<keyword evidence="4" id="KW-1185">Reference proteome</keyword>
<protein>
    <submittedName>
        <fullName evidence="3">Uncharacterized protein</fullName>
    </submittedName>
</protein>
<dbReference type="AlphaFoldDB" id="A0A9Q0RM10"/>
<evidence type="ECO:0000313" key="4">
    <source>
        <dbReference type="Proteomes" id="UP001142055"/>
    </source>
</evidence>
<dbReference type="EMBL" id="JAPWDV010000002">
    <property type="protein sequence ID" value="KAJ6219294.1"/>
    <property type="molecule type" value="Genomic_DNA"/>
</dbReference>
<evidence type="ECO:0000256" key="2">
    <source>
        <dbReference type="SAM" id="Phobius"/>
    </source>
</evidence>
<feature type="transmembrane region" description="Helical" evidence="2">
    <location>
        <begin position="37"/>
        <end position="56"/>
    </location>
</feature>
<feature type="non-terminal residue" evidence="3">
    <location>
        <position position="124"/>
    </location>
</feature>
<dbReference type="Proteomes" id="UP001142055">
    <property type="component" value="Chromosome 2"/>
</dbReference>
<sequence>MTTTMNELQRDRQQQQQQLKYRAKTKTMLNNDHSQTISNIQITIVAFMIICLAYNVEPFALNHQNHLLHQNSHNQTLNERQPLLLFTDADDDEDDSKSMFNVPNDQMIERQKRQVSYEDNDEKN</sequence>
<evidence type="ECO:0000313" key="3">
    <source>
        <dbReference type="EMBL" id="KAJ6219294.1"/>
    </source>
</evidence>
<keyword evidence="2" id="KW-0812">Transmembrane</keyword>
<evidence type="ECO:0000256" key="1">
    <source>
        <dbReference type="SAM" id="MobiDB-lite"/>
    </source>
</evidence>
<feature type="region of interest" description="Disordered" evidence="1">
    <location>
        <begin position="89"/>
        <end position="124"/>
    </location>
</feature>
<gene>
    <name evidence="3" type="ORF">RDWZM_005106</name>
</gene>
<name>A0A9Q0RM10_BLOTA</name>
<keyword evidence="2" id="KW-0472">Membrane</keyword>
<keyword evidence="2" id="KW-1133">Transmembrane helix</keyword>
<comment type="caution">
    <text evidence="3">The sequence shown here is derived from an EMBL/GenBank/DDBJ whole genome shotgun (WGS) entry which is preliminary data.</text>
</comment>
<reference evidence="3" key="1">
    <citation type="submission" date="2022-12" db="EMBL/GenBank/DDBJ databases">
        <title>Genome assemblies of Blomia tropicalis.</title>
        <authorList>
            <person name="Cui Y."/>
        </authorList>
    </citation>
    <scope>NUCLEOTIDE SEQUENCE</scope>
    <source>
        <tissue evidence="3">Adult mites</tissue>
    </source>
</reference>
<accession>A0A9Q0RM10</accession>
<feature type="compositionally biased region" description="Basic and acidic residues" evidence="1">
    <location>
        <begin position="107"/>
        <end position="124"/>
    </location>
</feature>
<organism evidence="3 4">
    <name type="scientific">Blomia tropicalis</name>
    <name type="common">Mite</name>
    <dbReference type="NCBI Taxonomy" id="40697"/>
    <lineage>
        <taxon>Eukaryota</taxon>
        <taxon>Metazoa</taxon>
        <taxon>Ecdysozoa</taxon>
        <taxon>Arthropoda</taxon>
        <taxon>Chelicerata</taxon>
        <taxon>Arachnida</taxon>
        <taxon>Acari</taxon>
        <taxon>Acariformes</taxon>
        <taxon>Sarcoptiformes</taxon>
        <taxon>Astigmata</taxon>
        <taxon>Glycyphagoidea</taxon>
        <taxon>Echimyopodidae</taxon>
        <taxon>Blomia</taxon>
    </lineage>
</organism>
<proteinExistence type="predicted"/>